<dbReference type="EMBL" id="ACVC01000040">
    <property type="protein sequence ID" value="EFO65180.1"/>
    <property type="molecule type" value="Genomic_DNA"/>
</dbReference>
<dbReference type="GO" id="GO:0005524">
    <property type="term" value="F:ATP binding"/>
    <property type="evidence" value="ECO:0007669"/>
    <property type="project" value="InterPro"/>
</dbReference>
<feature type="region of interest" description="Disordered" evidence="1">
    <location>
        <begin position="1"/>
        <end position="37"/>
    </location>
</feature>
<name>E1EX96_GIAIA</name>
<dbReference type="InterPro" id="IPR036770">
    <property type="entry name" value="Ankyrin_rpt-contain_sf"/>
</dbReference>
<keyword evidence="3" id="KW-0418">Kinase</keyword>
<dbReference type="AlphaFoldDB" id="E1EX96"/>
<dbReference type="PROSITE" id="PS50011">
    <property type="entry name" value="PROTEIN_KINASE_DOM"/>
    <property type="match status" value="1"/>
</dbReference>
<dbReference type="InterPro" id="IPR011009">
    <property type="entry name" value="Kinase-like_dom_sf"/>
</dbReference>
<dbReference type="Proteomes" id="UP000008974">
    <property type="component" value="Unassembled WGS sequence"/>
</dbReference>
<dbReference type="SMART" id="SM00248">
    <property type="entry name" value="ANK"/>
    <property type="match status" value="5"/>
</dbReference>
<dbReference type="Gene3D" id="1.10.510.10">
    <property type="entry name" value="Transferase(Phosphotransferase) domain 1"/>
    <property type="match status" value="1"/>
</dbReference>
<dbReference type="SUPFAM" id="SSF56112">
    <property type="entry name" value="Protein kinase-like (PK-like)"/>
    <property type="match status" value="1"/>
</dbReference>
<dbReference type="SUPFAM" id="SSF48403">
    <property type="entry name" value="Ankyrin repeat"/>
    <property type="match status" value="1"/>
</dbReference>
<dbReference type="OMA" id="WIRALIC"/>
<comment type="caution">
    <text evidence="3">The sequence shown here is derived from an EMBL/GenBank/DDBJ whole genome shotgun (WGS) entry which is preliminary data.</text>
</comment>
<feature type="region of interest" description="Disordered" evidence="1">
    <location>
        <begin position="293"/>
        <end position="312"/>
    </location>
</feature>
<dbReference type="InterPro" id="IPR002110">
    <property type="entry name" value="Ankyrin_rpt"/>
</dbReference>
<dbReference type="OrthoDB" id="4062651at2759"/>
<gene>
    <name evidence="3" type="ORF">GLP15_3606</name>
</gene>
<protein>
    <submittedName>
        <fullName evidence="3">Kinase, NEK</fullName>
    </submittedName>
</protein>
<dbReference type="PANTHER" id="PTHR24120:SF4">
    <property type="entry name" value="GH07239P"/>
    <property type="match status" value="1"/>
</dbReference>
<dbReference type="PANTHER" id="PTHR24120">
    <property type="entry name" value="GH07239P"/>
    <property type="match status" value="1"/>
</dbReference>
<dbReference type="VEuPathDB" id="GiardiaDB:GLP15_3606"/>
<evidence type="ECO:0000313" key="4">
    <source>
        <dbReference type="Proteomes" id="UP000008974"/>
    </source>
</evidence>
<dbReference type="SMART" id="SM00220">
    <property type="entry name" value="S_TKc"/>
    <property type="match status" value="1"/>
</dbReference>
<sequence>MPCTTRSGGVEGSPADPEGACDQVEAGRGEPGAPQPCVPVSSCDPEALPERLFVSGVQPGWRTLRSWIRALICDRELIAEPVVWRIMAQLAGALSRLHGSGQGGPGGARIIYRDWSPSLILVDALFCVRLLVPQRALSRGDRPRDQPAAAGQALKVSPFLAPEALLGRPCTEKADVYSLGAVLYLLASLSKPRLIEAVDLEGGTVSLTAAPITLPPVYSGDVYTFMSMTLCLDPLQRASVAELLAFPPVERALAGVLGPGALEAGGELLSRARPAVDIKDFMDSIAVRHPNVRARHAQPPAPSRSSPRRPIKLMPLGETDPRCDALGHTQLMQATIANDAVVAGRFVHLAGYRNSAGLTALMLAAALGHAELTKLLAMSEAQMRTQACVRINRWVCQEATALMFAAGFGHSGCVRHLHGREARMAEAYKRRTALMAACCFGHYSCAKILAPREAGMRDSQGKTALMYAAESNSAKCAQCLAGREAGMATAGAGCGPGWTALLFAVQEGSYECIKVLAPLEARLSGAAALDLIARDARGRLTPERRLEVAGLLTQCMRGPGTRGSPG</sequence>
<evidence type="ECO:0000256" key="1">
    <source>
        <dbReference type="SAM" id="MobiDB-lite"/>
    </source>
</evidence>
<dbReference type="InterPro" id="IPR000719">
    <property type="entry name" value="Prot_kinase_dom"/>
</dbReference>
<dbReference type="Pfam" id="PF12796">
    <property type="entry name" value="Ank_2"/>
    <property type="match status" value="1"/>
</dbReference>
<feature type="domain" description="Protein kinase" evidence="2">
    <location>
        <begin position="1"/>
        <end position="249"/>
    </location>
</feature>
<keyword evidence="3" id="KW-0808">Transferase</keyword>
<proteinExistence type="predicted"/>
<reference evidence="3 4" key="1">
    <citation type="journal article" date="2010" name="BMC Genomics">
        <title>Genome analysis and comparative genomics of a Giardia intestinalis assemblage E isolate.</title>
        <authorList>
            <person name="Jerlstrom-Hultqvist J."/>
            <person name="Franzen O."/>
            <person name="Ankarklev J."/>
            <person name="Xu F."/>
            <person name="Nohynkova E."/>
            <person name="Andersson J.O."/>
            <person name="Svard S.G."/>
            <person name="Andersson B."/>
        </authorList>
    </citation>
    <scope>NUCLEOTIDE SEQUENCE [LARGE SCALE GENOMIC DNA]</scope>
    <source>
        <strain evidence="3 4">P15</strain>
    </source>
</reference>
<evidence type="ECO:0000313" key="3">
    <source>
        <dbReference type="EMBL" id="EFO65180.1"/>
    </source>
</evidence>
<organism evidence="3 4">
    <name type="scientific">Giardia intestinalis (strain P15)</name>
    <name type="common">Giardia lamblia</name>
    <dbReference type="NCBI Taxonomy" id="658858"/>
    <lineage>
        <taxon>Eukaryota</taxon>
        <taxon>Metamonada</taxon>
        <taxon>Diplomonadida</taxon>
        <taxon>Hexamitidae</taxon>
        <taxon>Giardiinae</taxon>
        <taxon>Giardia</taxon>
    </lineage>
</organism>
<evidence type="ECO:0000259" key="2">
    <source>
        <dbReference type="PROSITE" id="PS50011"/>
    </source>
</evidence>
<dbReference type="GO" id="GO:0004672">
    <property type="term" value="F:protein kinase activity"/>
    <property type="evidence" value="ECO:0007669"/>
    <property type="project" value="InterPro"/>
</dbReference>
<dbReference type="Gene3D" id="1.25.40.20">
    <property type="entry name" value="Ankyrin repeat-containing domain"/>
    <property type="match status" value="2"/>
</dbReference>
<accession>E1EX96</accession>